<sequence>MNFQDFDELPPYRLTPDRHLFRIQPVRSRPGNRAVGPLRVSLPGALSGRFCLPDQRVAYFADSPETAGYEAFGRREQTLLSLDRLRRGELLCAGVADGITLLDMTPHAADYPALQSTRFGPTQGLAARAASAGYDGIAYLSAQRYAGICYALFEHVLPAIRARWRQRLIDPETGNLHRVVATVARGSGLPLA</sequence>
<dbReference type="AlphaFoldDB" id="A0A254N8V9"/>
<dbReference type="InterPro" id="IPR014914">
    <property type="entry name" value="RES_dom"/>
</dbReference>
<evidence type="ECO:0000313" key="3">
    <source>
        <dbReference type="Proteomes" id="UP000197446"/>
    </source>
</evidence>
<proteinExistence type="predicted"/>
<comment type="caution">
    <text evidence="2">The sequence shown here is derived from an EMBL/GenBank/DDBJ whole genome shotgun (WGS) entry which is preliminary data.</text>
</comment>
<name>A0A254N8V9_9BURK</name>
<dbReference type="Proteomes" id="UP000197446">
    <property type="component" value="Unassembled WGS sequence"/>
</dbReference>
<reference evidence="2 3" key="1">
    <citation type="journal article" date="2007" name="Int. J. Syst. Evol. Microbiol.">
        <title>Description of Pelomonas aquatica sp. nov. and Pelomonas puraquae sp. nov., isolated from industrial and haemodialysis water.</title>
        <authorList>
            <person name="Gomila M."/>
            <person name="Bowien B."/>
            <person name="Falsen E."/>
            <person name="Moore E.R."/>
            <person name="Lalucat J."/>
        </authorList>
    </citation>
    <scope>NUCLEOTIDE SEQUENCE [LARGE SCALE GENOMIC DNA]</scope>
    <source>
        <strain evidence="2 3">CCUG 52769</strain>
    </source>
</reference>
<accession>A0A254N8V9</accession>
<dbReference type="SMART" id="SM00953">
    <property type="entry name" value="RES"/>
    <property type="match status" value="1"/>
</dbReference>
<evidence type="ECO:0000313" key="2">
    <source>
        <dbReference type="EMBL" id="OWR00781.1"/>
    </source>
</evidence>
<dbReference type="RefSeq" id="WP_088485766.1">
    <property type="nucleotide sequence ID" value="NZ_NISI01000014.1"/>
</dbReference>
<dbReference type="OrthoDB" id="8892985at2"/>
<dbReference type="EMBL" id="NISI01000014">
    <property type="protein sequence ID" value="OWR00781.1"/>
    <property type="molecule type" value="Genomic_DNA"/>
</dbReference>
<keyword evidence="3" id="KW-1185">Reference proteome</keyword>
<evidence type="ECO:0000259" key="1">
    <source>
        <dbReference type="SMART" id="SM00953"/>
    </source>
</evidence>
<dbReference type="Pfam" id="PF08808">
    <property type="entry name" value="RES"/>
    <property type="match status" value="1"/>
</dbReference>
<organism evidence="2 3">
    <name type="scientific">Roseateles puraquae</name>
    <dbReference type="NCBI Taxonomy" id="431059"/>
    <lineage>
        <taxon>Bacteria</taxon>
        <taxon>Pseudomonadati</taxon>
        <taxon>Pseudomonadota</taxon>
        <taxon>Betaproteobacteria</taxon>
        <taxon>Burkholderiales</taxon>
        <taxon>Sphaerotilaceae</taxon>
        <taxon>Roseateles</taxon>
    </lineage>
</organism>
<feature type="domain" description="RES" evidence="1">
    <location>
        <begin position="37"/>
        <end position="167"/>
    </location>
</feature>
<gene>
    <name evidence="2" type="ORF">CDO81_23890</name>
</gene>
<protein>
    <recommendedName>
        <fullName evidence="1">RES domain-containing protein</fullName>
    </recommendedName>
</protein>